<feature type="transmembrane region" description="Helical" evidence="1">
    <location>
        <begin position="86"/>
        <end position="107"/>
    </location>
</feature>
<dbReference type="PANTHER" id="PTHR34220:SF7">
    <property type="entry name" value="SENSOR HISTIDINE KINASE YPDA"/>
    <property type="match status" value="1"/>
</dbReference>
<reference evidence="4" key="1">
    <citation type="journal article" date="2019" name="Int. J. Syst. Evol. Microbiol.">
        <title>The Global Catalogue of Microorganisms (GCM) 10K type strain sequencing project: providing services to taxonomists for standard genome sequencing and annotation.</title>
        <authorList>
            <consortium name="The Broad Institute Genomics Platform"/>
            <consortium name="The Broad Institute Genome Sequencing Center for Infectious Disease"/>
            <person name="Wu L."/>
            <person name="Ma J."/>
        </authorList>
    </citation>
    <scope>NUCLEOTIDE SEQUENCE [LARGE SCALE GENOMIC DNA]</scope>
    <source>
        <strain evidence="4">JCM 17919</strain>
    </source>
</reference>
<feature type="domain" description="Signal transduction histidine kinase internal region" evidence="2">
    <location>
        <begin position="171"/>
        <end position="246"/>
    </location>
</feature>
<keyword evidence="4" id="KW-1185">Reference proteome</keyword>
<sequence>MQNRPAPATRLSYLHSMTRKQLTWTYAALLFLLIWGLDVLTLLKYKRGLRLADVLGLFHLSQLVYILATLLLTRLVLRRWYTTGRYVLLAAGLLALVPGFVLLRYGIEETLYPALFGYRNYGKNTAFVFYFLDNVYYALLYIGLGAFVFFVDEASGARKRQQELQAQSRDAELAFLRSQIQPHFLFNSLNNIYALSYKGSPKAPEAILKLSELMRYMLYEKKEALPLRTEWEYVQHFIALQQLRYEGGVAVEAEAAGALDEWQLPPYLLIAFVENAFKHGDFGAGRPLTLRVEAGERELRFVSANQIGRQQKDAAGGIGLENVRRRLELLYPGRHRLDIDATDGHFRVTLHLSKTPA</sequence>
<evidence type="ECO:0000313" key="3">
    <source>
        <dbReference type="EMBL" id="GAA4338988.1"/>
    </source>
</evidence>
<keyword evidence="1" id="KW-0812">Transmembrane</keyword>
<feature type="transmembrane region" description="Helical" evidence="1">
    <location>
        <begin position="55"/>
        <end position="77"/>
    </location>
</feature>
<gene>
    <name evidence="3" type="ORF">GCM10023184_35810</name>
</gene>
<accession>A0ABP8HGJ2</accession>
<dbReference type="Proteomes" id="UP001501725">
    <property type="component" value="Unassembled WGS sequence"/>
</dbReference>
<evidence type="ECO:0000259" key="2">
    <source>
        <dbReference type="Pfam" id="PF06580"/>
    </source>
</evidence>
<name>A0ABP8HGJ2_9BACT</name>
<dbReference type="InterPro" id="IPR010559">
    <property type="entry name" value="Sig_transdc_His_kin_internal"/>
</dbReference>
<organism evidence="3 4">
    <name type="scientific">Flaviaesturariibacter amylovorans</name>
    <dbReference type="NCBI Taxonomy" id="1084520"/>
    <lineage>
        <taxon>Bacteria</taxon>
        <taxon>Pseudomonadati</taxon>
        <taxon>Bacteroidota</taxon>
        <taxon>Chitinophagia</taxon>
        <taxon>Chitinophagales</taxon>
        <taxon>Chitinophagaceae</taxon>
        <taxon>Flaviaestuariibacter</taxon>
    </lineage>
</organism>
<evidence type="ECO:0000256" key="1">
    <source>
        <dbReference type="SAM" id="Phobius"/>
    </source>
</evidence>
<protein>
    <recommendedName>
        <fullName evidence="2">Signal transduction histidine kinase internal region domain-containing protein</fullName>
    </recommendedName>
</protein>
<dbReference type="InterPro" id="IPR036890">
    <property type="entry name" value="HATPase_C_sf"/>
</dbReference>
<dbReference type="PANTHER" id="PTHR34220">
    <property type="entry name" value="SENSOR HISTIDINE KINASE YPDA"/>
    <property type="match status" value="1"/>
</dbReference>
<dbReference type="EMBL" id="BAABGY010000011">
    <property type="protein sequence ID" value="GAA4338988.1"/>
    <property type="molecule type" value="Genomic_DNA"/>
</dbReference>
<dbReference type="Pfam" id="PF06580">
    <property type="entry name" value="His_kinase"/>
    <property type="match status" value="1"/>
</dbReference>
<keyword evidence="1" id="KW-0472">Membrane</keyword>
<comment type="caution">
    <text evidence="3">The sequence shown here is derived from an EMBL/GenBank/DDBJ whole genome shotgun (WGS) entry which is preliminary data.</text>
</comment>
<proteinExistence type="predicted"/>
<feature type="transmembrane region" description="Helical" evidence="1">
    <location>
        <begin position="21"/>
        <end position="43"/>
    </location>
</feature>
<dbReference type="Gene3D" id="3.30.565.10">
    <property type="entry name" value="Histidine kinase-like ATPase, C-terminal domain"/>
    <property type="match status" value="1"/>
</dbReference>
<feature type="transmembrane region" description="Helical" evidence="1">
    <location>
        <begin position="127"/>
        <end position="151"/>
    </location>
</feature>
<keyword evidence="1" id="KW-1133">Transmembrane helix</keyword>
<evidence type="ECO:0000313" key="4">
    <source>
        <dbReference type="Proteomes" id="UP001501725"/>
    </source>
</evidence>
<dbReference type="InterPro" id="IPR050640">
    <property type="entry name" value="Bact_2-comp_sensor_kinase"/>
</dbReference>